<sequence length="659" mass="73716">MSEATSNQQSTNVSGELQLLQRPGLGSSKEPSRGAVELQEADGIHGSYHLPTSQETGISSQETGISSSRSSPDLSFASLHISAEDWETIDRETAIASCTALGHVPPTECHDEDSAHGISTHSVTTPAGLPEQEQAFGHVTDRCTSSAKGTAEAGIREQKRNKFKFSPSVLAHHANTACEKMLRLKGEQLWQQSLNPGIPSSSHQRNKDPFMLAEATMARGIEFESRLQETIQNRIDCEAELDKDSFFRFATSQEGSTLCQPIFTLDKTFYTTEMKRAGIVFGRFIPDFIRIVPGTLQSDRSRKKRLFIIDAKSSSHIKISHQFQVTLYAIFLDHLIKVNKQQHLLEIDPRGGVWIPNQDEPKVFSLAFMRPIVENFIFRDLPAILIKPWKSVTWYLDDPCRQCEFLAGCTKDASEQKTLSVIPLLTKKSAIWVKSLFKPSSGCGSEIEDLEDLVRDRRSLSDRDQSSLAKLFYLDKDGISPLLTSYQQHVLKVLPVPTMDLPRSHQDRLFINILTDPIALLPFAYSLDMFKEQRSLPVRSAANTITFSPPGDPRPTDQHVRLALELIDTLYEWLVQISEIQPKPPVLSIFFYNQAMRTDLCILLLKAISSKPDGIWTTLARSRAVELLSNMYEDPSLLTLAETAGAHVKLPDLLQLTQG</sequence>
<protein>
    <submittedName>
        <fullName evidence="2">Tripartite DNA replication factor</fullName>
    </submittedName>
</protein>
<accession>A0A9P6MBJ7</accession>
<evidence type="ECO:0000313" key="3">
    <source>
        <dbReference type="Proteomes" id="UP000749646"/>
    </source>
</evidence>
<keyword evidence="3" id="KW-1185">Reference proteome</keyword>
<feature type="region of interest" description="Disordered" evidence="1">
    <location>
        <begin position="1"/>
        <end position="73"/>
    </location>
</feature>
<dbReference type="AlphaFoldDB" id="A0A9P6MBJ7"/>
<feature type="compositionally biased region" description="Polar residues" evidence="1">
    <location>
        <begin position="50"/>
        <end position="73"/>
    </location>
</feature>
<feature type="compositionally biased region" description="Polar residues" evidence="1">
    <location>
        <begin position="1"/>
        <end position="15"/>
    </location>
</feature>
<dbReference type="Proteomes" id="UP000749646">
    <property type="component" value="Unassembled WGS sequence"/>
</dbReference>
<organism evidence="2 3">
    <name type="scientific">Modicella reniformis</name>
    <dbReference type="NCBI Taxonomy" id="1440133"/>
    <lineage>
        <taxon>Eukaryota</taxon>
        <taxon>Fungi</taxon>
        <taxon>Fungi incertae sedis</taxon>
        <taxon>Mucoromycota</taxon>
        <taxon>Mortierellomycotina</taxon>
        <taxon>Mortierellomycetes</taxon>
        <taxon>Mortierellales</taxon>
        <taxon>Mortierellaceae</taxon>
        <taxon>Modicella</taxon>
    </lineage>
</organism>
<dbReference type="OrthoDB" id="6513042at2759"/>
<evidence type="ECO:0000313" key="2">
    <source>
        <dbReference type="EMBL" id="KAF9987245.1"/>
    </source>
</evidence>
<comment type="caution">
    <text evidence="2">The sequence shown here is derived from an EMBL/GenBank/DDBJ whole genome shotgun (WGS) entry which is preliminary data.</text>
</comment>
<evidence type="ECO:0000256" key="1">
    <source>
        <dbReference type="SAM" id="MobiDB-lite"/>
    </source>
</evidence>
<gene>
    <name evidence="2" type="primary">DNA2_2</name>
    <name evidence="2" type="ORF">BGZ65_004515</name>
</gene>
<reference evidence="2" key="1">
    <citation type="journal article" date="2020" name="Fungal Divers.">
        <title>Resolving the Mortierellaceae phylogeny through synthesis of multi-gene phylogenetics and phylogenomics.</title>
        <authorList>
            <person name="Vandepol N."/>
            <person name="Liber J."/>
            <person name="Desiro A."/>
            <person name="Na H."/>
            <person name="Kennedy M."/>
            <person name="Barry K."/>
            <person name="Grigoriev I.V."/>
            <person name="Miller A.N."/>
            <person name="O'Donnell K."/>
            <person name="Stajich J.E."/>
            <person name="Bonito G."/>
        </authorList>
    </citation>
    <scope>NUCLEOTIDE SEQUENCE</scope>
    <source>
        <strain evidence="2">MES-2147</strain>
    </source>
</reference>
<name>A0A9P6MBJ7_9FUNG</name>
<dbReference type="EMBL" id="JAAAHW010003185">
    <property type="protein sequence ID" value="KAF9987245.1"/>
    <property type="molecule type" value="Genomic_DNA"/>
</dbReference>
<proteinExistence type="predicted"/>